<dbReference type="InterPro" id="IPR001343">
    <property type="entry name" value="Hemolysn_Ca-bd"/>
</dbReference>
<dbReference type="OrthoDB" id="223957at2"/>
<feature type="domain" description="Cadherin" evidence="5">
    <location>
        <begin position="6"/>
        <end position="137"/>
    </location>
</feature>
<comment type="caution">
    <text evidence="6">The sequence shown here is derived from an EMBL/GenBank/DDBJ whole genome shotgun (WGS) entry which is preliminary data.</text>
</comment>
<dbReference type="GO" id="GO:0016020">
    <property type="term" value="C:membrane"/>
    <property type="evidence" value="ECO:0007669"/>
    <property type="project" value="InterPro"/>
</dbReference>
<keyword evidence="3" id="KW-0964">Secreted</keyword>
<dbReference type="EMBL" id="VIWP01000002">
    <property type="protein sequence ID" value="TWF57168.1"/>
    <property type="molecule type" value="Genomic_DNA"/>
</dbReference>
<dbReference type="AlphaFoldDB" id="A0A561R3G4"/>
<evidence type="ECO:0000259" key="5">
    <source>
        <dbReference type="PROSITE" id="PS50268"/>
    </source>
</evidence>
<accession>A0A561R3G4</accession>
<gene>
    <name evidence="6" type="ORF">FHW37_102809</name>
</gene>
<dbReference type="PRINTS" id="PR00313">
    <property type="entry name" value="CABNDNGRPT"/>
</dbReference>
<keyword evidence="7" id="KW-1185">Reference proteome</keyword>
<name>A0A561R3G4_9HYPH</name>
<evidence type="ECO:0000256" key="4">
    <source>
        <dbReference type="ARBA" id="ARBA00022737"/>
    </source>
</evidence>
<dbReference type="GO" id="GO:0007156">
    <property type="term" value="P:homophilic cell adhesion via plasma membrane adhesion molecules"/>
    <property type="evidence" value="ECO:0007669"/>
    <property type="project" value="InterPro"/>
</dbReference>
<dbReference type="Pfam" id="PF08548">
    <property type="entry name" value="Peptidase_M10_C"/>
    <property type="match status" value="1"/>
</dbReference>
<comment type="cofactor">
    <cofactor evidence="1">
        <name>Ca(2+)</name>
        <dbReference type="ChEBI" id="CHEBI:29108"/>
    </cofactor>
</comment>
<dbReference type="InterPro" id="IPR013858">
    <property type="entry name" value="Peptidase_M10B_C"/>
</dbReference>
<dbReference type="InterPro" id="IPR002126">
    <property type="entry name" value="Cadherin-like_dom"/>
</dbReference>
<sequence>MTVPSTPKISNLTINEHSANGTILGTLSSTDPDGTAVSYELITTNYYSNKAGYNTENATGYTWEEAYAGTTGHTQFAIDGNKVVVVGDIDYEESSFYYVGYDYEEEPQSGQITTYSFQIKATDANGEVSYASFAPVINNINETIYGTNGKDTISAIVDIFGSIIDGKGGNDVIRGNLGTDNLLGGSGNDLVRGGYGNDIVKGGNGDDHLYGDEDDDIISGGMGYDVMRGGSGRDTFVFESHYTSKVSKPDLIVDFKGAETVDLSAIDANLKEKGDQSFEWIGANKFSGEAGELRFGNKGGDTYVYADLNGDKKADFGVHFKGNLTLAEHMFLL</sequence>
<evidence type="ECO:0000313" key="6">
    <source>
        <dbReference type="EMBL" id="TWF57168.1"/>
    </source>
</evidence>
<protein>
    <submittedName>
        <fullName evidence="6">Hemolysin type calcium-binding protein</fullName>
    </submittedName>
</protein>
<dbReference type="GO" id="GO:0005615">
    <property type="term" value="C:extracellular space"/>
    <property type="evidence" value="ECO:0007669"/>
    <property type="project" value="InterPro"/>
</dbReference>
<evidence type="ECO:0000313" key="7">
    <source>
        <dbReference type="Proteomes" id="UP000320653"/>
    </source>
</evidence>
<evidence type="ECO:0000256" key="3">
    <source>
        <dbReference type="ARBA" id="ARBA00022525"/>
    </source>
</evidence>
<dbReference type="PANTHER" id="PTHR38340">
    <property type="entry name" value="S-LAYER PROTEIN"/>
    <property type="match status" value="1"/>
</dbReference>
<comment type="subcellular location">
    <subcellularLocation>
        <location evidence="2">Secreted</location>
    </subcellularLocation>
</comment>
<keyword evidence="4" id="KW-0677">Repeat</keyword>
<dbReference type="Pfam" id="PF00353">
    <property type="entry name" value="HemolysinCabind"/>
    <property type="match status" value="2"/>
</dbReference>
<dbReference type="Gene3D" id="2.150.10.10">
    <property type="entry name" value="Serralysin-like metalloprotease, C-terminal"/>
    <property type="match status" value="2"/>
</dbReference>
<dbReference type="InterPro" id="IPR011049">
    <property type="entry name" value="Serralysin-like_metalloprot_C"/>
</dbReference>
<dbReference type="PROSITE" id="PS50268">
    <property type="entry name" value="CADHERIN_2"/>
    <property type="match status" value="1"/>
</dbReference>
<organism evidence="6 7">
    <name type="scientific">Neorhizobium alkalisoli</name>
    <dbReference type="NCBI Taxonomy" id="528178"/>
    <lineage>
        <taxon>Bacteria</taxon>
        <taxon>Pseudomonadati</taxon>
        <taxon>Pseudomonadota</taxon>
        <taxon>Alphaproteobacteria</taxon>
        <taxon>Hyphomicrobiales</taxon>
        <taxon>Rhizobiaceae</taxon>
        <taxon>Rhizobium/Agrobacterium group</taxon>
        <taxon>Neorhizobium</taxon>
    </lineage>
</organism>
<dbReference type="SUPFAM" id="SSF51120">
    <property type="entry name" value="beta-Roll"/>
    <property type="match status" value="1"/>
</dbReference>
<reference evidence="6 7" key="1">
    <citation type="submission" date="2019-06" db="EMBL/GenBank/DDBJ databases">
        <title>Sorghum-associated microbial communities from plants grown in Nebraska, USA.</title>
        <authorList>
            <person name="Schachtman D."/>
        </authorList>
    </citation>
    <scope>NUCLEOTIDE SEQUENCE [LARGE SCALE GENOMIC DNA]</scope>
    <source>
        <strain evidence="6 7">1225</strain>
    </source>
</reference>
<dbReference type="PANTHER" id="PTHR38340:SF1">
    <property type="entry name" value="S-LAYER PROTEIN"/>
    <property type="match status" value="1"/>
</dbReference>
<dbReference type="GO" id="GO:0005509">
    <property type="term" value="F:calcium ion binding"/>
    <property type="evidence" value="ECO:0007669"/>
    <property type="project" value="InterPro"/>
</dbReference>
<dbReference type="Proteomes" id="UP000320653">
    <property type="component" value="Unassembled WGS sequence"/>
</dbReference>
<dbReference type="InterPro" id="IPR050557">
    <property type="entry name" value="RTX_toxin/Mannuronan_C5-epim"/>
</dbReference>
<evidence type="ECO:0000256" key="1">
    <source>
        <dbReference type="ARBA" id="ARBA00001913"/>
    </source>
</evidence>
<dbReference type="RefSeq" id="WP_145635472.1">
    <property type="nucleotide sequence ID" value="NZ_VIWP01000002.1"/>
</dbReference>
<proteinExistence type="predicted"/>
<evidence type="ECO:0000256" key="2">
    <source>
        <dbReference type="ARBA" id="ARBA00004613"/>
    </source>
</evidence>